<dbReference type="SMART" id="SM00563">
    <property type="entry name" value="PlsC"/>
    <property type="match status" value="1"/>
</dbReference>
<feature type="transmembrane region" description="Helical" evidence="10">
    <location>
        <begin position="91"/>
        <end position="110"/>
    </location>
</feature>
<keyword evidence="9" id="KW-0594">Phospholipid biosynthesis</keyword>
<comment type="catalytic activity">
    <reaction evidence="1 9">
        <text>a 1-acyl-sn-glycero-3-phosphate + an acyl-CoA = a 1,2-diacyl-sn-glycero-3-phosphate + CoA</text>
        <dbReference type="Rhea" id="RHEA:19709"/>
        <dbReference type="ChEBI" id="CHEBI:57287"/>
        <dbReference type="ChEBI" id="CHEBI:57970"/>
        <dbReference type="ChEBI" id="CHEBI:58342"/>
        <dbReference type="ChEBI" id="CHEBI:58608"/>
        <dbReference type="EC" id="2.3.1.51"/>
    </reaction>
</comment>
<keyword evidence="9" id="KW-1208">Phospholipid metabolism</keyword>
<name>B6YRS6_AZOPC</name>
<accession>B6YRS6</accession>
<evidence type="ECO:0000256" key="6">
    <source>
        <dbReference type="ARBA" id="ARBA00016139"/>
    </source>
</evidence>
<dbReference type="PANTHER" id="PTHR10434:SF66">
    <property type="entry name" value="PHOSPHOLIPID_GLYCEROL ACYLTRANSFERASE DOMAIN-CONTAINING PROTEIN"/>
    <property type="match status" value="1"/>
</dbReference>
<organism evidence="12 13">
    <name type="scientific">Azobacteroides pseudotrichonymphae genomovar. CFP2</name>
    <dbReference type="NCBI Taxonomy" id="511995"/>
    <lineage>
        <taxon>Bacteria</taxon>
        <taxon>Pseudomonadati</taxon>
        <taxon>Bacteroidota</taxon>
        <taxon>Bacteroidia</taxon>
        <taxon>Bacteroidales</taxon>
        <taxon>Candidatus Azobacteroides</taxon>
    </lineage>
</organism>
<feature type="transmembrane region" description="Helical" evidence="10">
    <location>
        <begin position="12"/>
        <end position="45"/>
    </location>
</feature>
<keyword evidence="7 9" id="KW-0808">Transferase</keyword>
<dbReference type="SUPFAM" id="SSF69593">
    <property type="entry name" value="Glycerol-3-phosphate (1)-acyltransferase"/>
    <property type="match status" value="1"/>
</dbReference>
<protein>
    <recommendedName>
        <fullName evidence="6 9">1-acyl-sn-glycerol-3-phosphate acyltransferase</fullName>
        <ecNumber evidence="5 9">2.3.1.51</ecNumber>
    </recommendedName>
</protein>
<keyword evidence="10" id="KW-0812">Transmembrane</keyword>
<comment type="similarity">
    <text evidence="4 9">Belongs to the 1-acyl-sn-glycerol-3-phosphate acyltransferase family.</text>
</comment>
<dbReference type="NCBIfam" id="TIGR00530">
    <property type="entry name" value="AGP_acyltrn"/>
    <property type="match status" value="1"/>
</dbReference>
<dbReference type="Proteomes" id="UP000000723">
    <property type="component" value="Chromosome"/>
</dbReference>
<dbReference type="OrthoDB" id="9803035at2"/>
<dbReference type="EC" id="2.3.1.51" evidence="5 9"/>
<evidence type="ECO:0000256" key="5">
    <source>
        <dbReference type="ARBA" id="ARBA00013211"/>
    </source>
</evidence>
<evidence type="ECO:0000256" key="2">
    <source>
        <dbReference type="ARBA" id="ARBA00004728"/>
    </source>
</evidence>
<dbReference type="STRING" id="511995.CFPG_635"/>
<dbReference type="GO" id="GO:0006654">
    <property type="term" value="P:phosphatidic acid biosynthetic process"/>
    <property type="evidence" value="ECO:0007669"/>
    <property type="project" value="TreeGrafter"/>
</dbReference>
<evidence type="ECO:0000256" key="10">
    <source>
        <dbReference type="SAM" id="Phobius"/>
    </source>
</evidence>
<evidence type="ECO:0000256" key="8">
    <source>
        <dbReference type="ARBA" id="ARBA00023315"/>
    </source>
</evidence>
<dbReference type="GO" id="GO:0003841">
    <property type="term" value="F:1-acylglycerol-3-phosphate O-acyltransferase activity"/>
    <property type="evidence" value="ECO:0007669"/>
    <property type="project" value="UniProtKB-UniRule"/>
</dbReference>
<evidence type="ECO:0000256" key="7">
    <source>
        <dbReference type="ARBA" id="ARBA00022679"/>
    </source>
</evidence>
<dbReference type="KEGG" id="aps:CFPG_635"/>
<keyword evidence="9" id="KW-0444">Lipid biosynthesis</keyword>
<evidence type="ECO:0000256" key="9">
    <source>
        <dbReference type="RuleBase" id="RU361267"/>
    </source>
</evidence>
<evidence type="ECO:0000313" key="13">
    <source>
        <dbReference type="Proteomes" id="UP000000723"/>
    </source>
</evidence>
<dbReference type="eggNOG" id="COG0204">
    <property type="taxonomic scope" value="Bacteria"/>
</dbReference>
<evidence type="ECO:0000256" key="4">
    <source>
        <dbReference type="ARBA" id="ARBA00008655"/>
    </source>
</evidence>
<keyword evidence="9" id="KW-0443">Lipid metabolism</keyword>
<dbReference type="Pfam" id="PF01553">
    <property type="entry name" value="Acyltransferase"/>
    <property type="match status" value="1"/>
</dbReference>
<dbReference type="InterPro" id="IPR004552">
    <property type="entry name" value="AGP_acyltrans"/>
</dbReference>
<dbReference type="HOGENOM" id="CLU_027938_6_3_10"/>
<evidence type="ECO:0000256" key="1">
    <source>
        <dbReference type="ARBA" id="ARBA00001141"/>
    </source>
</evidence>
<keyword evidence="13" id="KW-1185">Reference proteome</keyword>
<dbReference type="AlphaFoldDB" id="B6YRS6"/>
<dbReference type="EMBL" id="AP010656">
    <property type="protein sequence ID" value="BAG83898.1"/>
    <property type="molecule type" value="Genomic_DNA"/>
</dbReference>
<keyword evidence="8 9" id="KW-0012">Acyltransferase</keyword>
<keyword evidence="10" id="KW-1133">Transmembrane helix</keyword>
<evidence type="ECO:0000313" key="12">
    <source>
        <dbReference type="EMBL" id="BAG83898.1"/>
    </source>
</evidence>
<proteinExistence type="inferred from homology"/>
<dbReference type="InterPro" id="IPR002123">
    <property type="entry name" value="Plipid/glycerol_acylTrfase"/>
</dbReference>
<gene>
    <name evidence="12" type="ordered locus">CFPG_635</name>
</gene>
<feature type="domain" description="Phospholipid/glycerol acyltransferase" evidence="11">
    <location>
        <begin position="83"/>
        <end position="197"/>
    </location>
</feature>
<dbReference type="PANTHER" id="PTHR10434">
    <property type="entry name" value="1-ACYL-SN-GLYCEROL-3-PHOSPHATE ACYLTRANSFERASE"/>
    <property type="match status" value="1"/>
</dbReference>
<sequence>MWFYAIVAMRKFFISLYQIFIWLPLFLLFTIIVAIVTVIGCLLGSEKVFSYYPCKIWSRFNCIITFCRIKVTGKEKLKKNQSYVFVANHQGIYDCWLIFGYLGIPIKWIMKRSLRKIPFVGKACELSGFIFVDDSSPMTRVKAIYEAKEKFKNGASIAIFPEGSRTATGKLGKFKNGAFRIALDLQLPIVPITLNGSYEVMPRNTIFICPHRMEIIIHDPISTADLIPMAPNIHLLSDKAWKKIESSLWEQYRSE</sequence>
<keyword evidence="10" id="KW-0472">Membrane</keyword>
<evidence type="ECO:0000256" key="3">
    <source>
        <dbReference type="ARBA" id="ARBA00005189"/>
    </source>
</evidence>
<dbReference type="CDD" id="cd07989">
    <property type="entry name" value="LPLAT_AGPAT-like"/>
    <property type="match status" value="1"/>
</dbReference>
<comment type="domain">
    <text evidence="9">The HXXXXD motif is essential for acyltransferase activity and may constitute the binding site for the phosphate moiety of the glycerol-3-phosphate.</text>
</comment>
<dbReference type="GO" id="GO:0016020">
    <property type="term" value="C:membrane"/>
    <property type="evidence" value="ECO:0007669"/>
    <property type="project" value="InterPro"/>
</dbReference>
<evidence type="ECO:0000259" key="11">
    <source>
        <dbReference type="SMART" id="SM00563"/>
    </source>
</evidence>
<comment type="pathway">
    <text evidence="3">Lipid metabolism.</text>
</comment>
<comment type="pathway">
    <text evidence="2">Phospholipid metabolism; CDP-diacylglycerol biosynthesis; CDP-diacylglycerol from sn-glycerol 3-phosphate: step 2/3.</text>
</comment>
<reference evidence="13" key="1">
    <citation type="journal article" date="2008" name="Science">
        <title>Genome of an endosymbiont coupling N2 fixation to cellulolysis within RT protist cells in termite gut.</title>
        <authorList>
            <person name="Hongoh Y."/>
            <person name="Sharma V.K."/>
            <person name="Prakash T."/>
            <person name="Noda S."/>
            <person name="Toh H."/>
            <person name="Taylor T.D."/>
            <person name="Kudo T."/>
            <person name="Sakaki Y."/>
            <person name="Toyoda A."/>
            <person name="Hattori M."/>
            <person name="Ohkuma M."/>
        </authorList>
    </citation>
    <scope>NUCLEOTIDE SEQUENCE [LARGE SCALE GENOMIC DNA]</scope>
</reference>